<gene>
    <name evidence="4" type="ORF">A9A59_1123</name>
</gene>
<feature type="domain" description="Thioredoxin" evidence="3">
    <location>
        <begin position="53"/>
        <end position="198"/>
    </location>
</feature>
<keyword evidence="1" id="KW-0677">Repeat</keyword>
<evidence type="ECO:0000259" key="3">
    <source>
        <dbReference type="PROSITE" id="PS51352"/>
    </source>
</evidence>
<protein>
    <submittedName>
        <fullName evidence="4">Thiol-disulfide isomerase/thioredoxin</fullName>
    </submittedName>
</protein>
<dbReference type="InterPro" id="IPR012336">
    <property type="entry name" value="Thioredoxin-like_fold"/>
</dbReference>
<dbReference type="GO" id="GO:0016853">
    <property type="term" value="F:isomerase activity"/>
    <property type="evidence" value="ECO:0007669"/>
    <property type="project" value="UniProtKB-KW"/>
</dbReference>
<reference evidence="4 5" key="1">
    <citation type="submission" date="2017-09" db="EMBL/GenBank/DDBJ databases">
        <title>Sequencing the genomes of two abundant thermophiles in Great Basin hot springs: Thermocrinis jamiesonii and novel Chloroflexi Thermoflexus hugenholtzii.</title>
        <authorList>
            <person name="Hedlund B."/>
        </authorList>
    </citation>
    <scope>NUCLEOTIDE SEQUENCE [LARGE SCALE GENOMIC DNA]</scope>
    <source>
        <strain evidence="4 5">G233</strain>
    </source>
</reference>
<evidence type="ECO:0000256" key="2">
    <source>
        <dbReference type="SAM" id="SignalP"/>
    </source>
</evidence>
<dbReference type="InterPro" id="IPR001258">
    <property type="entry name" value="NHL_repeat"/>
</dbReference>
<sequence>MQRPARPTRIITICLALAAALAAIIAVACSRGSERSAPAGYADVSSQPERKSWAGTEPAPPFPPGLTWFNVQRPLSLEDLRGRIVLLDFWTAGCINCQHIVPDLKRLEAEFGDRLVVIGVHSGKYAEEHEDDTIREAIRRLGIAHPVINDADFRVWTTYGARAWPTLVLIDPAGNLVGYHEGEGVYPLFQPILASLVAEFAGRGLLRTGPLPLVPGAPPATATLGYPSAVAVSAAADRLYIADAGNHRIIEAASSGEVLRVFGTGQPGFADGAPAEAAFRDPQGLALSADGRTLYVADTRNHAVRAIDLASGETRTIAGTGRQLTRLPRGPEPAREVDLASPWGLVQVGSRLFITMAGVHQVWVLDLAAGTIDVFAGTSREGLDDGPRREMATLAQPSGITADSARLYWVDPEASAVRTVPIDGDGEVRTLVGTGLFDYGDRDGTGRQGQLQHPQGIAFADGVLYIADTYNHRIRVLDPATRQLGTAAGSDRGWSDGAAGQARFAEPAGLAWDGRLLYIADSANHLVRTFDPAAGTVSTLALSNIELLRPPAAGPLETRDLPAQTVAPGAANLRIEVAAPPGYHLNALAPSALELASSNPAVIEPGEHRLEWRTDDPSVSFPVPVILAPGSAVLTATVSAYYCREGQEALCFVARVAYRVPIEVVPGAPVAEPRLQLGLPER</sequence>
<dbReference type="EMBL" id="PDJQ01000001">
    <property type="protein sequence ID" value="PFG73917.1"/>
    <property type="molecule type" value="Genomic_DNA"/>
</dbReference>
<keyword evidence="5" id="KW-1185">Reference proteome</keyword>
<keyword evidence="4" id="KW-0413">Isomerase</keyword>
<dbReference type="PANTHER" id="PTHR46388:SF2">
    <property type="entry name" value="NHL REPEAT-CONTAINING PROTEIN 2"/>
    <property type="match status" value="1"/>
</dbReference>
<dbReference type="InterPro" id="IPR013766">
    <property type="entry name" value="Thioredoxin_domain"/>
</dbReference>
<name>A0A2A9HD28_TEPT2</name>
<accession>A0A2A9HD28</accession>
<dbReference type="AlphaFoldDB" id="A0A2A9HD28"/>
<proteinExistence type="predicted"/>
<dbReference type="PANTHER" id="PTHR46388">
    <property type="entry name" value="NHL REPEAT-CONTAINING PROTEIN 2"/>
    <property type="match status" value="1"/>
</dbReference>
<comment type="caution">
    <text evidence="4">The sequence shown here is derived from an EMBL/GenBank/DDBJ whole genome shotgun (WGS) entry which is preliminary data.</text>
</comment>
<dbReference type="InterPro" id="IPR011042">
    <property type="entry name" value="6-blade_b-propeller_TolB-like"/>
</dbReference>
<dbReference type="PROSITE" id="PS51257">
    <property type="entry name" value="PROKAR_LIPOPROTEIN"/>
    <property type="match status" value="1"/>
</dbReference>
<dbReference type="InterPro" id="IPR036249">
    <property type="entry name" value="Thioredoxin-like_sf"/>
</dbReference>
<dbReference type="Gene3D" id="2.120.10.30">
    <property type="entry name" value="TolB, C-terminal domain"/>
    <property type="match status" value="3"/>
</dbReference>
<evidence type="ECO:0000313" key="4">
    <source>
        <dbReference type="EMBL" id="PFG73917.1"/>
    </source>
</evidence>
<feature type="signal peptide" evidence="2">
    <location>
        <begin position="1"/>
        <end position="28"/>
    </location>
</feature>
<organism evidence="4 5">
    <name type="scientific">Tepidiforma thermophila (strain KCTC 52669 / CGMCC 1.13589 / G233)</name>
    <dbReference type="NCBI Taxonomy" id="2761530"/>
    <lineage>
        <taxon>Bacteria</taxon>
        <taxon>Bacillati</taxon>
        <taxon>Chloroflexota</taxon>
        <taxon>Tepidiformia</taxon>
        <taxon>Tepidiformales</taxon>
        <taxon>Tepidiformaceae</taxon>
        <taxon>Tepidiforma</taxon>
    </lineage>
</organism>
<dbReference type="PROSITE" id="PS51352">
    <property type="entry name" value="THIOREDOXIN_2"/>
    <property type="match status" value="1"/>
</dbReference>
<dbReference type="Proteomes" id="UP000223071">
    <property type="component" value="Unassembled WGS sequence"/>
</dbReference>
<dbReference type="SUPFAM" id="SSF101898">
    <property type="entry name" value="NHL repeat"/>
    <property type="match status" value="1"/>
</dbReference>
<feature type="chain" id="PRO_5012947724" evidence="2">
    <location>
        <begin position="29"/>
        <end position="682"/>
    </location>
</feature>
<keyword evidence="2" id="KW-0732">Signal</keyword>
<evidence type="ECO:0000256" key="1">
    <source>
        <dbReference type="ARBA" id="ARBA00022737"/>
    </source>
</evidence>
<dbReference type="RefSeq" id="WP_278286805.1">
    <property type="nucleotide sequence ID" value="NZ_PDJQ01000001.1"/>
</dbReference>
<dbReference type="Pfam" id="PF01436">
    <property type="entry name" value="NHL"/>
    <property type="match status" value="3"/>
</dbReference>
<dbReference type="Gene3D" id="3.40.30.10">
    <property type="entry name" value="Glutaredoxin"/>
    <property type="match status" value="1"/>
</dbReference>
<dbReference type="Pfam" id="PF13905">
    <property type="entry name" value="Thioredoxin_8"/>
    <property type="match status" value="1"/>
</dbReference>
<dbReference type="SUPFAM" id="SSF52833">
    <property type="entry name" value="Thioredoxin-like"/>
    <property type="match status" value="1"/>
</dbReference>
<evidence type="ECO:0000313" key="5">
    <source>
        <dbReference type="Proteomes" id="UP000223071"/>
    </source>
</evidence>